<feature type="coiled-coil region" evidence="13">
    <location>
        <begin position="82"/>
        <end position="109"/>
    </location>
</feature>
<keyword evidence="6 14" id="KW-0812">Transmembrane</keyword>
<dbReference type="InterPro" id="IPR005467">
    <property type="entry name" value="His_kinase_dom"/>
</dbReference>
<evidence type="ECO:0000256" key="5">
    <source>
        <dbReference type="ARBA" id="ARBA00022679"/>
    </source>
</evidence>
<feature type="transmembrane region" description="Helical" evidence="14">
    <location>
        <begin position="41"/>
        <end position="61"/>
    </location>
</feature>
<dbReference type="Proteomes" id="UP001589747">
    <property type="component" value="Unassembled WGS sequence"/>
</dbReference>
<evidence type="ECO:0000256" key="7">
    <source>
        <dbReference type="ARBA" id="ARBA00022741"/>
    </source>
</evidence>
<evidence type="ECO:0000256" key="9">
    <source>
        <dbReference type="ARBA" id="ARBA00022840"/>
    </source>
</evidence>
<sequence length="337" mass="38780">MKFWRFLAYERPYLLAFLAVVAVMALVFMTDPGVSWRWSTVLYACALALIIAAGFTLYRFALSASAVRHMDDEETRPLSMEAAAYREAMELMERRHIQALNEAKAQQREHYNFIVSWFHEIKTPISVLRLMQQTQIDPASLEEELARIEHYVDQALYYAKLDSFSQDYEIGEVDLAPFMKRIVRRHAKTFISRRIRIDLRMEPAQSVQSDPKWLQFIVDQVITNSLKYTAENGEIVIATRVFAQEKQLVIRDNGIGIEAKDLPRVFNRGFTGTNGRQTQAKSTGMGLYLAQELSGRLGHYMTCSSVAGAYTEMVIHFPKHHDPHWSMRRGTARGESD</sequence>
<evidence type="ECO:0000256" key="2">
    <source>
        <dbReference type="ARBA" id="ARBA00004651"/>
    </source>
</evidence>
<name>A0ABV5KYS4_9BACL</name>
<dbReference type="CDD" id="cd00082">
    <property type="entry name" value="HisKA"/>
    <property type="match status" value="1"/>
</dbReference>
<keyword evidence="8 16" id="KW-0418">Kinase</keyword>
<evidence type="ECO:0000259" key="15">
    <source>
        <dbReference type="PROSITE" id="PS50109"/>
    </source>
</evidence>
<keyword evidence="13" id="KW-0175">Coiled coil</keyword>
<keyword evidence="9" id="KW-0067">ATP-binding</keyword>
<dbReference type="SUPFAM" id="SSF47384">
    <property type="entry name" value="Homodimeric domain of signal transducing histidine kinase"/>
    <property type="match status" value="1"/>
</dbReference>
<evidence type="ECO:0000256" key="11">
    <source>
        <dbReference type="ARBA" id="ARBA00023012"/>
    </source>
</evidence>
<dbReference type="Gene3D" id="3.30.565.10">
    <property type="entry name" value="Histidine kinase-like ATPase, C-terminal domain"/>
    <property type="match status" value="1"/>
</dbReference>
<keyword evidence="4" id="KW-1003">Cell membrane</keyword>
<dbReference type="EC" id="2.7.13.3" evidence="3"/>
<keyword evidence="12 14" id="KW-0472">Membrane</keyword>
<evidence type="ECO:0000256" key="12">
    <source>
        <dbReference type="ARBA" id="ARBA00023136"/>
    </source>
</evidence>
<keyword evidence="17" id="KW-1185">Reference proteome</keyword>
<protein>
    <recommendedName>
        <fullName evidence="3">histidine kinase</fullName>
        <ecNumber evidence="3">2.7.13.3</ecNumber>
    </recommendedName>
</protein>
<comment type="subcellular location">
    <subcellularLocation>
        <location evidence="2">Cell membrane</location>
        <topology evidence="2">Multi-pass membrane protein</topology>
    </subcellularLocation>
</comment>
<organism evidence="16 17">
    <name type="scientific">Paenibacillus aurantiacus</name>
    <dbReference type="NCBI Taxonomy" id="1936118"/>
    <lineage>
        <taxon>Bacteria</taxon>
        <taxon>Bacillati</taxon>
        <taxon>Bacillota</taxon>
        <taxon>Bacilli</taxon>
        <taxon>Bacillales</taxon>
        <taxon>Paenibacillaceae</taxon>
        <taxon>Paenibacillus</taxon>
    </lineage>
</organism>
<evidence type="ECO:0000313" key="16">
    <source>
        <dbReference type="EMBL" id="MFB9330374.1"/>
    </source>
</evidence>
<evidence type="ECO:0000256" key="4">
    <source>
        <dbReference type="ARBA" id="ARBA00022475"/>
    </source>
</evidence>
<evidence type="ECO:0000256" key="3">
    <source>
        <dbReference type="ARBA" id="ARBA00012438"/>
    </source>
</evidence>
<reference evidence="16 17" key="1">
    <citation type="submission" date="2024-09" db="EMBL/GenBank/DDBJ databases">
        <authorList>
            <person name="Sun Q."/>
            <person name="Mori K."/>
        </authorList>
    </citation>
    <scope>NUCLEOTIDE SEQUENCE [LARGE SCALE GENOMIC DNA]</scope>
    <source>
        <strain evidence="16 17">TISTR 2452</strain>
    </source>
</reference>
<evidence type="ECO:0000256" key="6">
    <source>
        <dbReference type="ARBA" id="ARBA00022692"/>
    </source>
</evidence>
<dbReference type="InterPro" id="IPR036097">
    <property type="entry name" value="HisK_dim/P_sf"/>
</dbReference>
<dbReference type="SMART" id="SM00387">
    <property type="entry name" value="HATPase_c"/>
    <property type="match status" value="1"/>
</dbReference>
<evidence type="ECO:0000256" key="8">
    <source>
        <dbReference type="ARBA" id="ARBA00022777"/>
    </source>
</evidence>
<dbReference type="EMBL" id="JBHMDO010000047">
    <property type="protein sequence ID" value="MFB9330374.1"/>
    <property type="molecule type" value="Genomic_DNA"/>
</dbReference>
<keyword evidence="11" id="KW-0902">Two-component regulatory system</keyword>
<accession>A0ABV5KYS4</accession>
<comment type="catalytic activity">
    <reaction evidence="1">
        <text>ATP + protein L-histidine = ADP + protein N-phospho-L-histidine.</text>
        <dbReference type="EC" id="2.7.13.3"/>
    </reaction>
</comment>
<feature type="domain" description="Histidine kinase" evidence="15">
    <location>
        <begin position="116"/>
        <end position="321"/>
    </location>
</feature>
<keyword evidence="7" id="KW-0547">Nucleotide-binding</keyword>
<evidence type="ECO:0000313" key="17">
    <source>
        <dbReference type="Proteomes" id="UP001589747"/>
    </source>
</evidence>
<gene>
    <name evidence="16" type="ORF">ACFFSY_30885</name>
</gene>
<proteinExistence type="predicted"/>
<comment type="caution">
    <text evidence="16">The sequence shown here is derived from an EMBL/GenBank/DDBJ whole genome shotgun (WGS) entry which is preliminary data.</text>
</comment>
<dbReference type="RefSeq" id="WP_377501498.1">
    <property type="nucleotide sequence ID" value="NZ_JBHMDO010000047.1"/>
</dbReference>
<dbReference type="InterPro" id="IPR003594">
    <property type="entry name" value="HATPase_dom"/>
</dbReference>
<feature type="transmembrane region" description="Helical" evidence="14">
    <location>
        <begin position="12"/>
        <end position="29"/>
    </location>
</feature>
<dbReference type="Pfam" id="PF02518">
    <property type="entry name" value="HATPase_c"/>
    <property type="match status" value="1"/>
</dbReference>
<dbReference type="PROSITE" id="PS50109">
    <property type="entry name" value="HIS_KIN"/>
    <property type="match status" value="1"/>
</dbReference>
<dbReference type="InterPro" id="IPR050351">
    <property type="entry name" value="BphY/WalK/GraS-like"/>
</dbReference>
<keyword evidence="10 14" id="KW-1133">Transmembrane helix</keyword>
<evidence type="ECO:0000256" key="1">
    <source>
        <dbReference type="ARBA" id="ARBA00000085"/>
    </source>
</evidence>
<dbReference type="SUPFAM" id="SSF55874">
    <property type="entry name" value="ATPase domain of HSP90 chaperone/DNA topoisomerase II/histidine kinase"/>
    <property type="match status" value="1"/>
</dbReference>
<dbReference type="InterPro" id="IPR036890">
    <property type="entry name" value="HATPase_C_sf"/>
</dbReference>
<keyword evidence="5 16" id="KW-0808">Transferase</keyword>
<dbReference type="GO" id="GO:0004673">
    <property type="term" value="F:protein histidine kinase activity"/>
    <property type="evidence" value="ECO:0007669"/>
    <property type="project" value="UniProtKB-EC"/>
</dbReference>
<dbReference type="PANTHER" id="PTHR45453:SF2">
    <property type="entry name" value="HISTIDINE KINASE"/>
    <property type="match status" value="1"/>
</dbReference>
<evidence type="ECO:0000256" key="13">
    <source>
        <dbReference type="SAM" id="Coils"/>
    </source>
</evidence>
<evidence type="ECO:0000256" key="10">
    <source>
        <dbReference type="ARBA" id="ARBA00022989"/>
    </source>
</evidence>
<dbReference type="InterPro" id="IPR003661">
    <property type="entry name" value="HisK_dim/P_dom"/>
</dbReference>
<dbReference type="PANTHER" id="PTHR45453">
    <property type="entry name" value="PHOSPHATE REGULON SENSOR PROTEIN PHOR"/>
    <property type="match status" value="1"/>
</dbReference>
<evidence type="ECO:0000256" key="14">
    <source>
        <dbReference type="SAM" id="Phobius"/>
    </source>
</evidence>